<proteinExistence type="predicted"/>
<dbReference type="EMBL" id="BAAAZG010000016">
    <property type="protein sequence ID" value="GAA4069649.1"/>
    <property type="molecule type" value="Genomic_DNA"/>
</dbReference>
<dbReference type="Proteomes" id="UP001500683">
    <property type="component" value="Unassembled WGS sequence"/>
</dbReference>
<sequence>MIGMGILRGDPVDTHLALSGGGPLQAGRHGALYGFGPQGGACAFESGCPASRRRYAHRVPRLCVESHRLADG</sequence>
<gene>
    <name evidence="1" type="ORF">GCM10022214_26160</name>
</gene>
<protein>
    <submittedName>
        <fullName evidence="1">Uncharacterized protein</fullName>
    </submittedName>
</protein>
<organism evidence="1 2">
    <name type="scientific">Actinomadura miaoliensis</name>
    <dbReference type="NCBI Taxonomy" id="430685"/>
    <lineage>
        <taxon>Bacteria</taxon>
        <taxon>Bacillati</taxon>
        <taxon>Actinomycetota</taxon>
        <taxon>Actinomycetes</taxon>
        <taxon>Streptosporangiales</taxon>
        <taxon>Thermomonosporaceae</taxon>
        <taxon>Actinomadura</taxon>
    </lineage>
</organism>
<evidence type="ECO:0000313" key="1">
    <source>
        <dbReference type="EMBL" id="GAA4069649.1"/>
    </source>
</evidence>
<evidence type="ECO:0000313" key="2">
    <source>
        <dbReference type="Proteomes" id="UP001500683"/>
    </source>
</evidence>
<accession>A0ABP7VMN5</accession>
<reference evidence="2" key="1">
    <citation type="journal article" date="2019" name="Int. J. Syst. Evol. Microbiol.">
        <title>The Global Catalogue of Microorganisms (GCM) 10K type strain sequencing project: providing services to taxonomists for standard genome sequencing and annotation.</title>
        <authorList>
            <consortium name="The Broad Institute Genomics Platform"/>
            <consortium name="The Broad Institute Genome Sequencing Center for Infectious Disease"/>
            <person name="Wu L."/>
            <person name="Ma J."/>
        </authorList>
    </citation>
    <scope>NUCLEOTIDE SEQUENCE [LARGE SCALE GENOMIC DNA]</scope>
    <source>
        <strain evidence="2">JCM 16702</strain>
    </source>
</reference>
<keyword evidence="2" id="KW-1185">Reference proteome</keyword>
<name>A0ABP7VMN5_9ACTN</name>
<comment type="caution">
    <text evidence="1">The sequence shown here is derived from an EMBL/GenBank/DDBJ whole genome shotgun (WGS) entry which is preliminary data.</text>
</comment>